<organism evidence="2 3">
    <name type="scientific">Caenorhabditis nigoni</name>
    <dbReference type="NCBI Taxonomy" id="1611254"/>
    <lineage>
        <taxon>Eukaryota</taxon>
        <taxon>Metazoa</taxon>
        <taxon>Ecdysozoa</taxon>
        <taxon>Nematoda</taxon>
        <taxon>Chromadorea</taxon>
        <taxon>Rhabditida</taxon>
        <taxon>Rhabditina</taxon>
        <taxon>Rhabditomorpha</taxon>
        <taxon>Rhabditoidea</taxon>
        <taxon>Rhabditidae</taxon>
        <taxon>Peloderinae</taxon>
        <taxon>Caenorhabditis</taxon>
    </lineage>
</organism>
<proteinExistence type="predicted"/>
<dbReference type="Proteomes" id="UP000230233">
    <property type="component" value="Chromosome X"/>
</dbReference>
<evidence type="ECO:0008006" key="4">
    <source>
        <dbReference type="Google" id="ProtNLM"/>
    </source>
</evidence>
<name>A0A2G5SPS6_9PELO</name>
<accession>A0A2G5SPS6</accession>
<gene>
    <name evidence="2" type="primary">Cnig_chr_X.g23405</name>
    <name evidence="2" type="ORF">B9Z55_023405</name>
</gene>
<dbReference type="AlphaFoldDB" id="A0A2G5SPS6"/>
<keyword evidence="1" id="KW-1133">Transmembrane helix</keyword>
<keyword evidence="3" id="KW-1185">Reference proteome</keyword>
<feature type="transmembrane region" description="Helical" evidence="1">
    <location>
        <begin position="35"/>
        <end position="53"/>
    </location>
</feature>
<evidence type="ECO:0000313" key="2">
    <source>
        <dbReference type="EMBL" id="PIC17008.1"/>
    </source>
</evidence>
<dbReference type="EMBL" id="PDUG01000006">
    <property type="protein sequence ID" value="PIC17008.1"/>
    <property type="molecule type" value="Genomic_DNA"/>
</dbReference>
<sequence>MTIPCYLTTFLLKNLKLTNCKTFNKFSFLSKNARLSINGGPSVIFVTFLFLFLSAQRLFIPSPPQKGCNVEIGLEGEVVPESTPMKKNKR</sequence>
<keyword evidence="1" id="KW-0472">Membrane</keyword>
<keyword evidence="1" id="KW-0812">Transmembrane</keyword>
<evidence type="ECO:0000313" key="3">
    <source>
        <dbReference type="Proteomes" id="UP000230233"/>
    </source>
</evidence>
<comment type="caution">
    <text evidence="2">The sequence shown here is derived from an EMBL/GenBank/DDBJ whole genome shotgun (WGS) entry which is preliminary data.</text>
</comment>
<reference evidence="3" key="1">
    <citation type="submission" date="2017-10" db="EMBL/GenBank/DDBJ databases">
        <title>Rapid genome shrinkage in a self-fertile nematode reveals novel sperm competition proteins.</title>
        <authorList>
            <person name="Yin D."/>
            <person name="Schwarz E.M."/>
            <person name="Thomas C.G."/>
            <person name="Felde R.L."/>
            <person name="Korf I.F."/>
            <person name="Cutter A.D."/>
            <person name="Schartner C.M."/>
            <person name="Ralston E.J."/>
            <person name="Meyer B.J."/>
            <person name="Haag E.S."/>
        </authorList>
    </citation>
    <scope>NUCLEOTIDE SEQUENCE [LARGE SCALE GENOMIC DNA]</scope>
    <source>
        <strain evidence="3">JU1422</strain>
    </source>
</reference>
<evidence type="ECO:0000256" key="1">
    <source>
        <dbReference type="SAM" id="Phobius"/>
    </source>
</evidence>
<protein>
    <recommendedName>
        <fullName evidence="4">Transmembrane protein</fullName>
    </recommendedName>
</protein>